<dbReference type="InterPro" id="IPR013783">
    <property type="entry name" value="Ig-like_fold"/>
</dbReference>
<proteinExistence type="predicted"/>
<evidence type="ECO:0000313" key="3">
    <source>
        <dbReference type="Proteomes" id="UP000275078"/>
    </source>
</evidence>
<dbReference type="OrthoDB" id="1740265at2759"/>
<dbReference type="AlphaFoldDB" id="A0A3N4III2"/>
<name>A0A3N4III2_ASCIM</name>
<organism evidence="2 3">
    <name type="scientific">Ascobolus immersus RN42</name>
    <dbReference type="NCBI Taxonomy" id="1160509"/>
    <lineage>
        <taxon>Eukaryota</taxon>
        <taxon>Fungi</taxon>
        <taxon>Dikarya</taxon>
        <taxon>Ascomycota</taxon>
        <taxon>Pezizomycotina</taxon>
        <taxon>Pezizomycetes</taxon>
        <taxon>Pezizales</taxon>
        <taxon>Ascobolaceae</taxon>
        <taxon>Ascobolus</taxon>
    </lineage>
</organism>
<feature type="domain" description="Glycosyl hydrolase family 13 catalytic" evidence="1">
    <location>
        <begin position="197"/>
        <end position="579"/>
    </location>
</feature>
<dbReference type="Proteomes" id="UP000275078">
    <property type="component" value="Unassembled WGS sequence"/>
</dbReference>
<keyword evidence="2" id="KW-0378">Hydrolase</keyword>
<dbReference type="InterPro" id="IPR017853">
    <property type="entry name" value="GH"/>
</dbReference>
<dbReference type="SUPFAM" id="SSF51445">
    <property type="entry name" value="(Trans)glycosidases"/>
    <property type="match status" value="1"/>
</dbReference>
<reference evidence="2 3" key="1">
    <citation type="journal article" date="2018" name="Nat. Ecol. Evol.">
        <title>Pezizomycetes genomes reveal the molecular basis of ectomycorrhizal truffle lifestyle.</title>
        <authorList>
            <person name="Murat C."/>
            <person name="Payen T."/>
            <person name="Noel B."/>
            <person name="Kuo A."/>
            <person name="Morin E."/>
            <person name="Chen J."/>
            <person name="Kohler A."/>
            <person name="Krizsan K."/>
            <person name="Balestrini R."/>
            <person name="Da Silva C."/>
            <person name="Montanini B."/>
            <person name="Hainaut M."/>
            <person name="Levati E."/>
            <person name="Barry K.W."/>
            <person name="Belfiori B."/>
            <person name="Cichocki N."/>
            <person name="Clum A."/>
            <person name="Dockter R.B."/>
            <person name="Fauchery L."/>
            <person name="Guy J."/>
            <person name="Iotti M."/>
            <person name="Le Tacon F."/>
            <person name="Lindquist E.A."/>
            <person name="Lipzen A."/>
            <person name="Malagnac F."/>
            <person name="Mello A."/>
            <person name="Molinier V."/>
            <person name="Miyauchi S."/>
            <person name="Poulain J."/>
            <person name="Riccioni C."/>
            <person name="Rubini A."/>
            <person name="Sitrit Y."/>
            <person name="Splivallo R."/>
            <person name="Traeger S."/>
            <person name="Wang M."/>
            <person name="Zifcakova L."/>
            <person name="Wipf D."/>
            <person name="Zambonelli A."/>
            <person name="Paolocci F."/>
            <person name="Nowrousian M."/>
            <person name="Ottonello S."/>
            <person name="Baldrian P."/>
            <person name="Spatafora J.W."/>
            <person name="Henrissat B."/>
            <person name="Nagy L.G."/>
            <person name="Aury J.M."/>
            <person name="Wincker P."/>
            <person name="Grigoriev I.V."/>
            <person name="Bonfante P."/>
            <person name="Martin F.M."/>
        </authorList>
    </citation>
    <scope>NUCLEOTIDE SEQUENCE [LARGE SCALE GENOMIC DNA]</scope>
    <source>
        <strain evidence="2 3">RN42</strain>
    </source>
</reference>
<dbReference type="GO" id="GO:0005975">
    <property type="term" value="P:carbohydrate metabolic process"/>
    <property type="evidence" value="ECO:0007669"/>
    <property type="project" value="InterPro"/>
</dbReference>
<dbReference type="SMART" id="SM00642">
    <property type="entry name" value="Aamy"/>
    <property type="match status" value="1"/>
</dbReference>
<evidence type="ECO:0000259" key="1">
    <source>
        <dbReference type="SMART" id="SM00642"/>
    </source>
</evidence>
<dbReference type="Pfam" id="PF00128">
    <property type="entry name" value="Alpha-amylase"/>
    <property type="match status" value="1"/>
</dbReference>
<dbReference type="Gene3D" id="2.60.40.10">
    <property type="entry name" value="Immunoglobulins"/>
    <property type="match status" value="1"/>
</dbReference>
<gene>
    <name evidence="2" type="ORF">BJ508DRAFT_46127</name>
</gene>
<keyword evidence="3" id="KW-1185">Reference proteome</keyword>
<dbReference type="PANTHER" id="PTHR43002">
    <property type="entry name" value="GLYCOGEN DEBRANCHING ENZYME"/>
    <property type="match status" value="1"/>
</dbReference>
<accession>A0A3N4III2</accession>
<protein>
    <submittedName>
        <fullName evidence="2">Glycoside hydrolase</fullName>
    </submittedName>
</protein>
<dbReference type="STRING" id="1160509.A0A3N4III2"/>
<dbReference type="EMBL" id="ML119661">
    <property type="protein sequence ID" value="RPA83960.1"/>
    <property type="molecule type" value="Genomic_DNA"/>
</dbReference>
<dbReference type="InterPro" id="IPR006047">
    <property type="entry name" value="GH13_cat_dom"/>
</dbReference>
<sequence length="673" mass="76232">MYPFNQLRETHFTLWTPGVALQGVNLILATVKNGSPISVVKKEPIPLKEIEAGLWTVPAKSAGLEKDTIYCYWFEVTDDTRSITVTDPFATSVDWRILSKPNSTKPRFDKADEEYYPAGVISWSGEKLQVADPVLEDITPTLLSITPYPEKDLPTNRQLVIYELPTAWVRPNKPGSRDESIGTFHDVYSLLSGEISGAFPDLEVLELEKPYIESLGVNSIEFLPLADSVYPRQWAYGTTNFNAPDYELGFSENYTHPAPNRDLANVVRAMHSRGIRLISDVVMGFAKRSPYRSFAFDTFFINAHGAPDSDPDKFNSRPNRGIRDGYGADLWRYAKEVTAYSPLTGKVETIYPGREYLLVCQERWMRDFQVGGFRLDSVENVYNWDFVQAFNESGRRLHLEREGATDEGYLCVGEELSEPRELFKQGRTTGIWREHYKAMVRDIIMGRAPGNFDDYVKKTIDSRRDGYDTLTNAVIFLTTHDVEGQGNERIYRYLKNNGLDHPTALRRVKLAFACLLTSVGIPLILAGDEFADDHDLLDANKNVTHEGGKQVDPVNFDRLARDDGRKAVKEYVSNLIKLRGNHPALGSDEVDFFWSDYNDGKRVVAWRRGPRENPVVVVANFSGWKSGDGNEYVVGNWPSVEGKSWKEAGLGRVVDKPGREGVFDWEAKVYYCE</sequence>
<dbReference type="Gene3D" id="3.20.20.80">
    <property type="entry name" value="Glycosidases"/>
    <property type="match status" value="1"/>
</dbReference>
<dbReference type="GO" id="GO:0016787">
    <property type="term" value="F:hydrolase activity"/>
    <property type="evidence" value="ECO:0007669"/>
    <property type="project" value="UniProtKB-KW"/>
</dbReference>
<evidence type="ECO:0000313" key="2">
    <source>
        <dbReference type="EMBL" id="RPA83960.1"/>
    </source>
</evidence>